<evidence type="ECO:0000259" key="9">
    <source>
        <dbReference type="PROSITE" id="PS50048"/>
    </source>
</evidence>
<feature type="region of interest" description="Disordered" evidence="7">
    <location>
        <begin position="222"/>
        <end position="247"/>
    </location>
</feature>
<keyword evidence="1" id="KW-0479">Metal-binding</keyword>
<keyword evidence="6" id="KW-0175">Coiled coil</keyword>
<reference evidence="10 11" key="1">
    <citation type="submission" date="2016-04" db="EMBL/GenBank/DDBJ databases">
        <title>A degradative enzymes factory behind the ericoid mycorrhizal symbiosis.</title>
        <authorList>
            <consortium name="DOE Joint Genome Institute"/>
            <person name="Martino E."/>
            <person name="Morin E."/>
            <person name="Grelet G."/>
            <person name="Kuo A."/>
            <person name="Kohler A."/>
            <person name="Daghino S."/>
            <person name="Barry K."/>
            <person name="Choi C."/>
            <person name="Cichocki N."/>
            <person name="Clum A."/>
            <person name="Copeland A."/>
            <person name="Hainaut M."/>
            <person name="Haridas S."/>
            <person name="Labutti K."/>
            <person name="Lindquist E."/>
            <person name="Lipzen A."/>
            <person name="Khouja H.-R."/>
            <person name="Murat C."/>
            <person name="Ohm R."/>
            <person name="Olson A."/>
            <person name="Spatafora J."/>
            <person name="Veneault-Fourrey C."/>
            <person name="Henrissat B."/>
            <person name="Grigoriev I."/>
            <person name="Martin F."/>
            <person name="Perotto S."/>
        </authorList>
    </citation>
    <scope>NUCLEOTIDE SEQUENCE [LARGE SCALE GENOMIC DNA]</scope>
    <source>
        <strain evidence="10 11">F</strain>
    </source>
</reference>
<name>A0A2J6R4D6_HYAVF</name>
<dbReference type="SMART" id="SM00249">
    <property type="entry name" value="PHD"/>
    <property type="match status" value="1"/>
</dbReference>
<evidence type="ECO:0000256" key="7">
    <source>
        <dbReference type="SAM" id="MobiDB-lite"/>
    </source>
</evidence>
<dbReference type="InterPro" id="IPR036864">
    <property type="entry name" value="Zn2-C6_fun-type_DNA-bd_sf"/>
</dbReference>
<feature type="compositionally biased region" description="Basic and acidic residues" evidence="7">
    <location>
        <begin position="236"/>
        <end position="245"/>
    </location>
</feature>
<keyword evidence="11" id="KW-1185">Reference proteome</keyword>
<dbReference type="EMBL" id="KZ613956">
    <property type="protein sequence ID" value="PMD33386.1"/>
    <property type="molecule type" value="Genomic_DNA"/>
</dbReference>
<dbReference type="InterPro" id="IPR019787">
    <property type="entry name" value="Znf_PHD-finger"/>
</dbReference>
<feature type="compositionally biased region" description="Polar residues" evidence="7">
    <location>
        <begin position="42"/>
        <end position="53"/>
    </location>
</feature>
<feature type="domain" description="Zn(2)-C6 fungal-type" evidence="9">
    <location>
        <begin position="14"/>
        <end position="47"/>
    </location>
</feature>
<dbReference type="PROSITE" id="PS50016">
    <property type="entry name" value="ZF_PHD_2"/>
    <property type="match status" value="1"/>
</dbReference>
<feature type="region of interest" description="Disordered" evidence="7">
    <location>
        <begin position="1"/>
        <end position="28"/>
    </location>
</feature>
<gene>
    <name evidence="10" type="ORF">L207DRAFT_639509</name>
</gene>
<proteinExistence type="predicted"/>
<feature type="region of interest" description="Disordered" evidence="7">
    <location>
        <begin position="42"/>
        <end position="116"/>
    </location>
</feature>
<dbReference type="PROSITE" id="PS50048">
    <property type="entry name" value="ZN2_CY6_FUNGAL_2"/>
    <property type="match status" value="1"/>
</dbReference>
<dbReference type="SUPFAM" id="SSF57903">
    <property type="entry name" value="FYVE/PHD zinc finger"/>
    <property type="match status" value="1"/>
</dbReference>
<dbReference type="Proteomes" id="UP000235786">
    <property type="component" value="Unassembled WGS sequence"/>
</dbReference>
<dbReference type="CDD" id="cd15489">
    <property type="entry name" value="PHD_SF"/>
    <property type="match status" value="1"/>
</dbReference>
<dbReference type="GO" id="GO:0008270">
    <property type="term" value="F:zinc ion binding"/>
    <property type="evidence" value="ECO:0007669"/>
    <property type="project" value="UniProtKB-KW"/>
</dbReference>
<evidence type="ECO:0000256" key="6">
    <source>
        <dbReference type="SAM" id="Coils"/>
    </source>
</evidence>
<sequence length="565" mass="63546">MASKEPSQKGGNKSCEHSRKRKMKCTHSELDPRTCIRCQETSMECSLSGSRTAPSADAKRKIEEVEDTPTTTNRASSSATASHNSHNPSIPPPPPKKPRQNKPAQPPTPSLDVSPDKKRNICSNACGICRKEDISSGETKGDRYIINCDIAGCGRWYHLSCVQFQKRGHRIFLSLATGTKDSLFFCPECFNPQCEDLVNAIAQAESDFQRAMERIKQAITSEKEGGIEPPIPSPRQEPDNSHAFEQDMPPWGMGVIPTIELEQATSEKYEGFQKETIESLLSNLEQAVYNYNRDIISANNLFLDEDEVLKWTPLKAWNRVDPGQSFVPGKEWFDVDGKANNLSESHAPITAALRQILRTPDDKPLRITADLKELSFSDVHTALINWFVFDILIDKLNIYHFPTMKPLRATLAAVSDFGESRWKGKGRQVVREVQLRAWHKDQFREEVIEKVGWQGELIRRLEEFLAPLTKKIGRISARSESRARIIRATVELWSYLDAAQGGLILIEPTIGGAFDGMKCEVPDGDSQADRNQNMKVKWVLRRGFTFQEKSTDGKSMSARALVITK</sequence>
<evidence type="ECO:0008006" key="12">
    <source>
        <dbReference type="Google" id="ProtNLM"/>
    </source>
</evidence>
<protein>
    <recommendedName>
        <fullName evidence="12">PHD-type domain-containing protein</fullName>
    </recommendedName>
</protein>
<evidence type="ECO:0000259" key="8">
    <source>
        <dbReference type="PROSITE" id="PS50016"/>
    </source>
</evidence>
<dbReference type="GO" id="GO:0000981">
    <property type="term" value="F:DNA-binding transcription factor activity, RNA polymerase II-specific"/>
    <property type="evidence" value="ECO:0007669"/>
    <property type="project" value="InterPro"/>
</dbReference>
<evidence type="ECO:0000256" key="5">
    <source>
        <dbReference type="PROSITE-ProRule" id="PRU00146"/>
    </source>
</evidence>
<evidence type="ECO:0000256" key="2">
    <source>
        <dbReference type="ARBA" id="ARBA00022771"/>
    </source>
</evidence>
<evidence type="ECO:0000313" key="10">
    <source>
        <dbReference type="EMBL" id="PMD33386.1"/>
    </source>
</evidence>
<dbReference type="InterPro" id="IPR019786">
    <property type="entry name" value="Zinc_finger_PHD-type_CS"/>
</dbReference>
<feature type="compositionally biased region" description="Low complexity" evidence="7">
    <location>
        <begin position="68"/>
        <end position="88"/>
    </location>
</feature>
<evidence type="ECO:0000256" key="1">
    <source>
        <dbReference type="ARBA" id="ARBA00022723"/>
    </source>
</evidence>
<evidence type="ECO:0000256" key="3">
    <source>
        <dbReference type="ARBA" id="ARBA00022833"/>
    </source>
</evidence>
<dbReference type="Gene3D" id="4.10.240.10">
    <property type="entry name" value="Zn(2)-C6 fungal-type DNA-binding domain"/>
    <property type="match status" value="1"/>
</dbReference>
<dbReference type="Gene3D" id="3.30.40.10">
    <property type="entry name" value="Zinc/RING finger domain, C3HC4 (zinc finger)"/>
    <property type="match status" value="1"/>
</dbReference>
<keyword evidence="4" id="KW-0539">Nucleus</keyword>
<organism evidence="10 11">
    <name type="scientific">Hyaloscypha variabilis (strain UAMH 11265 / GT02V1 / F)</name>
    <name type="common">Meliniomyces variabilis</name>
    <dbReference type="NCBI Taxonomy" id="1149755"/>
    <lineage>
        <taxon>Eukaryota</taxon>
        <taxon>Fungi</taxon>
        <taxon>Dikarya</taxon>
        <taxon>Ascomycota</taxon>
        <taxon>Pezizomycotina</taxon>
        <taxon>Leotiomycetes</taxon>
        <taxon>Helotiales</taxon>
        <taxon>Hyaloscyphaceae</taxon>
        <taxon>Hyaloscypha</taxon>
        <taxon>Hyaloscypha variabilis</taxon>
    </lineage>
</organism>
<dbReference type="Pfam" id="PF00628">
    <property type="entry name" value="PHD"/>
    <property type="match status" value="1"/>
</dbReference>
<dbReference type="OrthoDB" id="3563954at2759"/>
<dbReference type="InterPro" id="IPR011011">
    <property type="entry name" value="Znf_FYVE_PHD"/>
</dbReference>
<feature type="coiled-coil region" evidence="6">
    <location>
        <begin position="194"/>
        <end position="221"/>
    </location>
</feature>
<dbReference type="InterPro" id="IPR001138">
    <property type="entry name" value="Zn2Cys6_DnaBD"/>
</dbReference>
<dbReference type="CDD" id="cd00067">
    <property type="entry name" value="GAL4"/>
    <property type="match status" value="1"/>
</dbReference>
<dbReference type="AlphaFoldDB" id="A0A2J6R4D6"/>
<dbReference type="InterPro" id="IPR013083">
    <property type="entry name" value="Znf_RING/FYVE/PHD"/>
</dbReference>
<keyword evidence="2 5" id="KW-0863">Zinc-finger</keyword>
<dbReference type="PROSITE" id="PS01359">
    <property type="entry name" value="ZF_PHD_1"/>
    <property type="match status" value="1"/>
</dbReference>
<evidence type="ECO:0000256" key="4">
    <source>
        <dbReference type="ARBA" id="ARBA00023242"/>
    </source>
</evidence>
<evidence type="ECO:0000313" key="11">
    <source>
        <dbReference type="Proteomes" id="UP000235786"/>
    </source>
</evidence>
<feature type="domain" description="PHD-type" evidence="8">
    <location>
        <begin position="123"/>
        <end position="192"/>
    </location>
</feature>
<keyword evidence="3" id="KW-0862">Zinc</keyword>
<accession>A0A2J6R4D6</accession>
<dbReference type="InterPro" id="IPR001965">
    <property type="entry name" value="Znf_PHD"/>
</dbReference>